<protein>
    <submittedName>
        <fullName evidence="4">Cysteine desulfurase</fullName>
    </submittedName>
</protein>
<sequence>MRTVTDVRADFPVLRRKVDTGQIIYLDNAATTLKPASVIDAVAGYYSEVSANIHRGKHILSEEASEEYERVRAQVAAHLGVAPRNIVFTTNTTAGLNLVASGLPVRPDDVVGMPVDSHHSAQLPWRSRCRIAWIDAGDGQMRGDDFVRVLDRRPAVMVFTACSNVTGHCADLERLVPMAQRAGAYTVVDAAQFAPHRPLRVLPEMDAVAFSAHKMLGPTGIGVLYLSDRLIDAMNVPPMLGGGTVDWVVDTEFRIRRAPYRFEPGTPNIGGVYGLGAALRYLDGIGAEALRDHDERMLKAALSEAEARPYLTVLGGYSAENRAAIVSVVVAGVDEPSEIARCLSDSYGVMCRSGFFCSQPYFQRYGHPAAIRIAPYIYNTEEEIGATFRALDSVYHVLRRG</sequence>
<dbReference type="SUPFAM" id="SSF53383">
    <property type="entry name" value="PLP-dependent transferases"/>
    <property type="match status" value="1"/>
</dbReference>
<dbReference type="EMBL" id="BJFL01000004">
    <property type="protein sequence ID" value="GDY29608.1"/>
    <property type="molecule type" value="Genomic_DNA"/>
</dbReference>
<dbReference type="InterPro" id="IPR015421">
    <property type="entry name" value="PyrdxlP-dep_Trfase_major"/>
</dbReference>
<dbReference type="OrthoDB" id="9808002at2"/>
<dbReference type="Gene3D" id="3.40.640.10">
    <property type="entry name" value="Type I PLP-dependent aspartate aminotransferase-like (Major domain)"/>
    <property type="match status" value="1"/>
</dbReference>
<evidence type="ECO:0000256" key="2">
    <source>
        <dbReference type="ARBA" id="ARBA00022898"/>
    </source>
</evidence>
<dbReference type="PANTHER" id="PTHR43586:SF8">
    <property type="entry name" value="CYSTEINE DESULFURASE 1, CHLOROPLASTIC"/>
    <property type="match status" value="1"/>
</dbReference>
<evidence type="ECO:0000313" key="4">
    <source>
        <dbReference type="EMBL" id="GDY29608.1"/>
    </source>
</evidence>
<dbReference type="InterPro" id="IPR015424">
    <property type="entry name" value="PyrdxlP-dep_Trfase"/>
</dbReference>
<reference evidence="5" key="1">
    <citation type="submission" date="2019-04" db="EMBL/GenBank/DDBJ databases">
        <title>Draft genome sequence of Pseudonocardiaceae bacterium SL3-2-4.</title>
        <authorList>
            <person name="Ningsih F."/>
            <person name="Yokota A."/>
            <person name="Sakai Y."/>
            <person name="Nanatani K."/>
            <person name="Yabe S."/>
            <person name="Oetari A."/>
            <person name="Sjamsuridzal W."/>
        </authorList>
    </citation>
    <scope>NUCLEOTIDE SEQUENCE [LARGE SCALE GENOMIC DNA]</scope>
    <source>
        <strain evidence="5">SL3-2-4</strain>
    </source>
</reference>
<dbReference type="Pfam" id="PF00266">
    <property type="entry name" value="Aminotran_5"/>
    <property type="match status" value="1"/>
</dbReference>
<keyword evidence="2" id="KW-0663">Pyridoxal phosphate</keyword>
<comment type="caution">
    <text evidence="4">The sequence shown here is derived from an EMBL/GenBank/DDBJ whole genome shotgun (WGS) entry which is preliminary data.</text>
</comment>
<gene>
    <name evidence="4" type="ORF">GTS_12410</name>
</gene>
<evidence type="ECO:0000259" key="3">
    <source>
        <dbReference type="Pfam" id="PF00266"/>
    </source>
</evidence>
<dbReference type="AlphaFoldDB" id="A0A4D4J4D7"/>
<keyword evidence="5" id="KW-1185">Reference proteome</keyword>
<dbReference type="Gene3D" id="3.90.1150.10">
    <property type="entry name" value="Aspartate Aminotransferase, domain 1"/>
    <property type="match status" value="1"/>
</dbReference>
<accession>A0A4D4J4D7</accession>
<feature type="domain" description="Aminotransferase class V" evidence="3">
    <location>
        <begin position="24"/>
        <end position="384"/>
    </location>
</feature>
<organism evidence="4 5">
    <name type="scientific">Gandjariella thermophila</name>
    <dbReference type="NCBI Taxonomy" id="1931992"/>
    <lineage>
        <taxon>Bacteria</taxon>
        <taxon>Bacillati</taxon>
        <taxon>Actinomycetota</taxon>
        <taxon>Actinomycetes</taxon>
        <taxon>Pseudonocardiales</taxon>
        <taxon>Pseudonocardiaceae</taxon>
        <taxon>Gandjariella</taxon>
    </lineage>
</organism>
<dbReference type="InterPro" id="IPR015422">
    <property type="entry name" value="PyrdxlP-dep_Trfase_small"/>
</dbReference>
<dbReference type="PANTHER" id="PTHR43586">
    <property type="entry name" value="CYSTEINE DESULFURASE"/>
    <property type="match status" value="1"/>
</dbReference>
<evidence type="ECO:0000313" key="5">
    <source>
        <dbReference type="Proteomes" id="UP000298860"/>
    </source>
</evidence>
<dbReference type="Proteomes" id="UP000298860">
    <property type="component" value="Unassembled WGS sequence"/>
</dbReference>
<dbReference type="InterPro" id="IPR000192">
    <property type="entry name" value="Aminotrans_V_dom"/>
</dbReference>
<name>A0A4D4J4D7_9PSEU</name>
<dbReference type="RefSeq" id="WP_137812792.1">
    <property type="nucleotide sequence ID" value="NZ_BJFL01000004.1"/>
</dbReference>
<comment type="cofactor">
    <cofactor evidence="1">
        <name>pyridoxal 5'-phosphate</name>
        <dbReference type="ChEBI" id="CHEBI:597326"/>
    </cofactor>
</comment>
<proteinExistence type="predicted"/>
<evidence type="ECO:0000256" key="1">
    <source>
        <dbReference type="ARBA" id="ARBA00001933"/>
    </source>
</evidence>